<keyword evidence="4" id="KW-0788">Thiol protease</keyword>
<dbReference type="Proteomes" id="UP001163823">
    <property type="component" value="Chromosome 9"/>
</dbReference>
<dbReference type="InterPro" id="IPR038765">
    <property type="entry name" value="Papain-like_cys_pep_sf"/>
</dbReference>
<dbReference type="GO" id="GO:0006508">
    <property type="term" value="P:proteolysis"/>
    <property type="evidence" value="ECO:0007669"/>
    <property type="project" value="UniProtKB-KW"/>
</dbReference>
<accession>A0AAD7PHR9</accession>
<evidence type="ECO:0000256" key="1">
    <source>
        <dbReference type="ARBA" id="ARBA00005234"/>
    </source>
</evidence>
<feature type="domain" description="Ubiquitin-like protease family profile" evidence="5">
    <location>
        <begin position="42"/>
        <end position="247"/>
    </location>
</feature>
<dbReference type="PANTHER" id="PTHR46915">
    <property type="entry name" value="UBIQUITIN-LIKE PROTEASE 4-RELATED"/>
    <property type="match status" value="1"/>
</dbReference>
<comment type="similarity">
    <text evidence="1">Belongs to the peptidase C48 family.</text>
</comment>
<dbReference type="EMBL" id="JARAOO010000009">
    <property type="protein sequence ID" value="KAJ7956098.1"/>
    <property type="molecule type" value="Genomic_DNA"/>
</dbReference>
<keyword evidence="2 6" id="KW-0645">Protease</keyword>
<gene>
    <name evidence="6" type="ORF">O6P43_022593</name>
</gene>
<keyword evidence="7" id="KW-1185">Reference proteome</keyword>
<dbReference type="PANTHER" id="PTHR46915:SF6">
    <property type="entry name" value="CYSTEINE PROTEINASES SUPERFAMILY PROTEIN"/>
    <property type="match status" value="1"/>
</dbReference>
<dbReference type="InterPro" id="IPR003653">
    <property type="entry name" value="Peptidase_C48_C"/>
</dbReference>
<dbReference type="GO" id="GO:0008234">
    <property type="term" value="F:cysteine-type peptidase activity"/>
    <property type="evidence" value="ECO:0007669"/>
    <property type="project" value="UniProtKB-KW"/>
</dbReference>
<evidence type="ECO:0000313" key="6">
    <source>
        <dbReference type="EMBL" id="KAJ7956098.1"/>
    </source>
</evidence>
<evidence type="ECO:0000256" key="2">
    <source>
        <dbReference type="ARBA" id="ARBA00022670"/>
    </source>
</evidence>
<evidence type="ECO:0000256" key="4">
    <source>
        <dbReference type="ARBA" id="ARBA00022807"/>
    </source>
</evidence>
<dbReference type="SUPFAM" id="SSF54001">
    <property type="entry name" value="Cysteine proteinases"/>
    <property type="match status" value="1"/>
</dbReference>
<sequence>MRSKRLAAASAVKAGSSSTKIETIDGIEGSVSNMKHVYSRKKKIVDSEVKVIGSSQAFSPYDWSKVPRGLQTKRRSNRENAVSGQKKMLDSTVFEGYLEKLWMSFSEDKRSSFTYLDCLWFHLYKDSSYKAKVLTWIKNKHIFSKKYVFVPIVSWKHWSLLILCHFGESLQSESGTRCMLLLDSLEMADPRRLEPDIRKFVLDIYKEEGRPANKNIVYRIPLMVPKVPQQTDGVDCGNFVLYYINLFMEDAPDHFSMEGYPYFMNKNWFTPEGLASFCKGLSSAKSDV</sequence>
<dbReference type="KEGG" id="qsa:O6P43_022593"/>
<name>A0AAD7PHR9_QUISA</name>
<reference evidence="6" key="1">
    <citation type="journal article" date="2023" name="Science">
        <title>Elucidation of the pathway for biosynthesis of saponin adjuvants from the soapbark tree.</title>
        <authorList>
            <person name="Reed J."/>
            <person name="Orme A."/>
            <person name="El-Demerdash A."/>
            <person name="Owen C."/>
            <person name="Martin L.B.B."/>
            <person name="Misra R.C."/>
            <person name="Kikuchi S."/>
            <person name="Rejzek M."/>
            <person name="Martin A.C."/>
            <person name="Harkess A."/>
            <person name="Leebens-Mack J."/>
            <person name="Louveau T."/>
            <person name="Stephenson M.J."/>
            <person name="Osbourn A."/>
        </authorList>
    </citation>
    <scope>NUCLEOTIDE SEQUENCE</scope>
    <source>
        <strain evidence="6">S10</strain>
    </source>
</reference>
<protein>
    <submittedName>
        <fullName evidence="6">Ubiquitin-like-specific protease 1D</fullName>
    </submittedName>
</protein>
<dbReference type="Gene3D" id="3.30.310.130">
    <property type="entry name" value="Ubiquitin-related"/>
    <property type="match status" value="1"/>
</dbReference>
<organism evidence="6 7">
    <name type="scientific">Quillaja saponaria</name>
    <name type="common">Soap bark tree</name>
    <dbReference type="NCBI Taxonomy" id="32244"/>
    <lineage>
        <taxon>Eukaryota</taxon>
        <taxon>Viridiplantae</taxon>
        <taxon>Streptophyta</taxon>
        <taxon>Embryophyta</taxon>
        <taxon>Tracheophyta</taxon>
        <taxon>Spermatophyta</taxon>
        <taxon>Magnoliopsida</taxon>
        <taxon>eudicotyledons</taxon>
        <taxon>Gunneridae</taxon>
        <taxon>Pentapetalae</taxon>
        <taxon>rosids</taxon>
        <taxon>fabids</taxon>
        <taxon>Fabales</taxon>
        <taxon>Quillajaceae</taxon>
        <taxon>Quillaja</taxon>
    </lineage>
</organism>
<dbReference type="AlphaFoldDB" id="A0AAD7PHR9"/>
<keyword evidence="3" id="KW-0378">Hydrolase</keyword>
<evidence type="ECO:0000259" key="5">
    <source>
        <dbReference type="PROSITE" id="PS50600"/>
    </source>
</evidence>
<proteinExistence type="inferred from homology"/>
<dbReference type="Pfam" id="PF02902">
    <property type="entry name" value="Peptidase_C48"/>
    <property type="match status" value="1"/>
</dbReference>
<dbReference type="Gene3D" id="1.10.418.20">
    <property type="match status" value="1"/>
</dbReference>
<dbReference type="GO" id="GO:0016926">
    <property type="term" value="P:protein desumoylation"/>
    <property type="evidence" value="ECO:0007669"/>
    <property type="project" value="UniProtKB-ARBA"/>
</dbReference>
<comment type="caution">
    <text evidence="6">The sequence shown here is derived from an EMBL/GenBank/DDBJ whole genome shotgun (WGS) entry which is preliminary data.</text>
</comment>
<evidence type="ECO:0000256" key="3">
    <source>
        <dbReference type="ARBA" id="ARBA00022801"/>
    </source>
</evidence>
<dbReference type="PROSITE" id="PS50600">
    <property type="entry name" value="ULP_PROTEASE"/>
    <property type="match status" value="1"/>
</dbReference>
<evidence type="ECO:0000313" key="7">
    <source>
        <dbReference type="Proteomes" id="UP001163823"/>
    </source>
</evidence>